<proteinExistence type="predicted"/>
<gene>
    <name evidence="2" type="ORF">DPMN_039358</name>
</gene>
<feature type="compositionally biased region" description="Basic and acidic residues" evidence="1">
    <location>
        <begin position="1"/>
        <end position="18"/>
    </location>
</feature>
<protein>
    <submittedName>
        <fullName evidence="2">Uncharacterized protein</fullName>
    </submittedName>
</protein>
<reference evidence="2" key="2">
    <citation type="submission" date="2020-11" db="EMBL/GenBank/DDBJ databases">
        <authorList>
            <person name="McCartney M.A."/>
            <person name="Auch B."/>
            <person name="Kono T."/>
            <person name="Mallez S."/>
            <person name="Becker A."/>
            <person name="Gohl D.M."/>
            <person name="Silverstein K.A.T."/>
            <person name="Koren S."/>
            <person name="Bechman K.B."/>
            <person name="Herman A."/>
            <person name="Abrahante J.E."/>
            <person name="Garbe J."/>
        </authorList>
    </citation>
    <scope>NUCLEOTIDE SEQUENCE</scope>
    <source>
        <strain evidence="2">Duluth1</strain>
        <tissue evidence="2">Whole animal</tissue>
    </source>
</reference>
<dbReference type="AlphaFoldDB" id="A0A9D4MFU5"/>
<dbReference type="EMBL" id="JAIWYP010000002">
    <property type="protein sequence ID" value="KAH3876078.1"/>
    <property type="molecule type" value="Genomic_DNA"/>
</dbReference>
<accession>A0A9D4MFU5</accession>
<keyword evidence="3" id="KW-1185">Reference proteome</keyword>
<evidence type="ECO:0000313" key="3">
    <source>
        <dbReference type="Proteomes" id="UP000828390"/>
    </source>
</evidence>
<comment type="caution">
    <text evidence="2">The sequence shown here is derived from an EMBL/GenBank/DDBJ whole genome shotgun (WGS) entry which is preliminary data.</text>
</comment>
<reference evidence="2" key="1">
    <citation type="journal article" date="2019" name="bioRxiv">
        <title>The Genome of the Zebra Mussel, Dreissena polymorpha: A Resource for Invasive Species Research.</title>
        <authorList>
            <person name="McCartney M.A."/>
            <person name="Auch B."/>
            <person name="Kono T."/>
            <person name="Mallez S."/>
            <person name="Zhang Y."/>
            <person name="Obille A."/>
            <person name="Becker A."/>
            <person name="Abrahante J.E."/>
            <person name="Garbe J."/>
            <person name="Badalamenti J.P."/>
            <person name="Herman A."/>
            <person name="Mangelson H."/>
            <person name="Liachko I."/>
            <person name="Sullivan S."/>
            <person name="Sone E.D."/>
            <person name="Koren S."/>
            <person name="Silverstein K.A.T."/>
            <person name="Beckman K.B."/>
            <person name="Gohl D.M."/>
        </authorList>
    </citation>
    <scope>NUCLEOTIDE SEQUENCE</scope>
    <source>
        <strain evidence="2">Duluth1</strain>
        <tissue evidence="2">Whole animal</tissue>
    </source>
</reference>
<sequence>MAPDTKVPDGRTERRTDGQHQINIPPPMFPAPWGPRFSTDHNHFQTQAKISLEQNVPTKFHEDWTNCVTSTMKTSKPPGGHIKNVTSTVLTRFNYIIRINILTKFQFNIIGTNLLTKFHEDRAINVAATVLTRKIFMTQNGRQTIDKRLSQKFTLSKKYYAHKDCHHGVVSIVVCQGEVRGGYRGRVRGRGAGRGLSSDNHLVDGPTDIPTDRPT</sequence>
<organism evidence="2 3">
    <name type="scientific">Dreissena polymorpha</name>
    <name type="common">Zebra mussel</name>
    <name type="synonym">Mytilus polymorpha</name>
    <dbReference type="NCBI Taxonomy" id="45954"/>
    <lineage>
        <taxon>Eukaryota</taxon>
        <taxon>Metazoa</taxon>
        <taxon>Spiralia</taxon>
        <taxon>Lophotrochozoa</taxon>
        <taxon>Mollusca</taxon>
        <taxon>Bivalvia</taxon>
        <taxon>Autobranchia</taxon>
        <taxon>Heteroconchia</taxon>
        <taxon>Euheterodonta</taxon>
        <taxon>Imparidentia</taxon>
        <taxon>Neoheterodontei</taxon>
        <taxon>Myida</taxon>
        <taxon>Dreissenoidea</taxon>
        <taxon>Dreissenidae</taxon>
        <taxon>Dreissena</taxon>
    </lineage>
</organism>
<name>A0A9D4MFU5_DREPO</name>
<dbReference type="Proteomes" id="UP000828390">
    <property type="component" value="Unassembled WGS sequence"/>
</dbReference>
<feature type="region of interest" description="Disordered" evidence="1">
    <location>
        <begin position="189"/>
        <end position="215"/>
    </location>
</feature>
<evidence type="ECO:0000256" key="1">
    <source>
        <dbReference type="SAM" id="MobiDB-lite"/>
    </source>
</evidence>
<feature type="region of interest" description="Disordered" evidence="1">
    <location>
        <begin position="1"/>
        <end position="26"/>
    </location>
</feature>
<evidence type="ECO:0000313" key="2">
    <source>
        <dbReference type="EMBL" id="KAH3876078.1"/>
    </source>
</evidence>